<feature type="chain" id="PRO_5011438727" evidence="1">
    <location>
        <begin position="26"/>
        <end position="120"/>
    </location>
</feature>
<feature type="signal peptide" evidence="1">
    <location>
        <begin position="1"/>
        <end position="25"/>
    </location>
</feature>
<dbReference type="AlphaFoldDB" id="A0A1H0LBW2"/>
<organism evidence="2 3">
    <name type="scientific">Methylobacterium phyllostachyos</name>
    <dbReference type="NCBI Taxonomy" id="582672"/>
    <lineage>
        <taxon>Bacteria</taxon>
        <taxon>Pseudomonadati</taxon>
        <taxon>Pseudomonadota</taxon>
        <taxon>Alphaproteobacteria</taxon>
        <taxon>Hyphomicrobiales</taxon>
        <taxon>Methylobacteriaceae</taxon>
        <taxon>Methylobacterium</taxon>
    </lineage>
</organism>
<keyword evidence="1" id="KW-0732">Signal</keyword>
<keyword evidence="3" id="KW-1185">Reference proteome</keyword>
<reference evidence="3" key="1">
    <citation type="submission" date="2016-10" db="EMBL/GenBank/DDBJ databases">
        <authorList>
            <person name="Varghese N."/>
            <person name="Submissions S."/>
        </authorList>
    </citation>
    <scope>NUCLEOTIDE SEQUENCE [LARGE SCALE GENOMIC DNA]</scope>
    <source>
        <strain evidence="3">BL47</strain>
    </source>
</reference>
<protein>
    <submittedName>
        <fullName evidence="2">Plastocyanin</fullName>
    </submittedName>
</protein>
<name>A0A1H0LBW2_9HYPH</name>
<dbReference type="STRING" id="582672.SAMN05216360_13313"/>
<dbReference type="RefSeq" id="WP_091722891.1">
    <property type="nucleotide sequence ID" value="NZ_FNHS01000033.1"/>
</dbReference>
<evidence type="ECO:0000313" key="3">
    <source>
        <dbReference type="Proteomes" id="UP000198704"/>
    </source>
</evidence>
<evidence type="ECO:0000256" key="1">
    <source>
        <dbReference type="SAM" id="SignalP"/>
    </source>
</evidence>
<dbReference type="Gene3D" id="2.60.40.420">
    <property type="entry name" value="Cupredoxins - blue copper proteins"/>
    <property type="match status" value="1"/>
</dbReference>
<dbReference type="EMBL" id="FNHS01000033">
    <property type="protein sequence ID" value="SDO65440.1"/>
    <property type="molecule type" value="Genomic_DNA"/>
</dbReference>
<dbReference type="OrthoDB" id="7306926at2"/>
<gene>
    <name evidence="2" type="ORF">SAMN05216360_13313</name>
</gene>
<dbReference type="Proteomes" id="UP000198704">
    <property type="component" value="Unassembled WGS sequence"/>
</dbReference>
<proteinExistence type="predicted"/>
<dbReference type="InterPro" id="IPR008972">
    <property type="entry name" value="Cupredoxin"/>
</dbReference>
<accession>A0A1H0LBW2</accession>
<sequence>MPPRSRCLRSLLVVGALTLAGSSVAPEVARATLSSTVRIVLQKGRQYAPTDLYLRQGDTITLLNGDESQTHHAFIEADRFSFDAGDQEPGAETRLTLAEPGDFVIQCGIHPKMKLTIHVQ</sequence>
<evidence type="ECO:0000313" key="2">
    <source>
        <dbReference type="EMBL" id="SDO65440.1"/>
    </source>
</evidence>
<dbReference type="SUPFAM" id="SSF49503">
    <property type="entry name" value="Cupredoxins"/>
    <property type="match status" value="1"/>
</dbReference>